<name>A0A511JFP9_9CELL</name>
<dbReference type="EMBL" id="BJWH01000001">
    <property type="protein sequence ID" value="GEL96824.1"/>
    <property type="molecule type" value="Genomic_DNA"/>
</dbReference>
<dbReference type="InterPro" id="IPR021202">
    <property type="entry name" value="Rv3654c-like"/>
</dbReference>
<evidence type="ECO:0000256" key="1">
    <source>
        <dbReference type="SAM" id="Phobius"/>
    </source>
</evidence>
<evidence type="ECO:0000313" key="4">
    <source>
        <dbReference type="Proteomes" id="UP000321049"/>
    </source>
</evidence>
<dbReference type="Pfam" id="PF13400">
    <property type="entry name" value="Tad"/>
    <property type="match status" value="1"/>
</dbReference>
<keyword evidence="4" id="KW-1185">Reference proteome</keyword>
<accession>A0A511JFP9</accession>
<reference evidence="3 4" key="1">
    <citation type="submission" date="2019-07" db="EMBL/GenBank/DDBJ databases">
        <title>Whole genome shotgun sequence of Cellulomonas terrae NBRC 100819.</title>
        <authorList>
            <person name="Hosoyama A."/>
            <person name="Uohara A."/>
            <person name="Ohji S."/>
            <person name="Ichikawa N."/>
        </authorList>
    </citation>
    <scope>NUCLEOTIDE SEQUENCE [LARGE SCALE GENOMIC DNA]</scope>
    <source>
        <strain evidence="3 4">NBRC 100819</strain>
    </source>
</reference>
<keyword evidence="1" id="KW-0472">Membrane</keyword>
<feature type="transmembrane region" description="Helical" evidence="1">
    <location>
        <begin position="20"/>
        <end position="39"/>
    </location>
</feature>
<comment type="caution">
    <text evidence="3">The sequence shown here is derived from an EMBL/GenBank/DDBJ whole genome shotgun (WGS) entry which is preliminary data.</text>
</comment>
<keyword evidence="1" id="KW-0812">Transmembrane</keyword>
<evidence type="ECO:0000259" key="2">
    <source>
        <dbReference type="Pfam" id="PF13400"/>
    </source>
</evidence>
<feature type="domain" description="Putative Flp pilus-assembly TadG-like N-terminal" evidence="2">
    <location>
        <begin position="16"/>
        <end position="63"/>
    </location>
</feature>
<dbReference type="AlphaFoldDB" id="A0A511JFP9"/>
<proteinExistence type="predicted"/>
<sequence>MTVRRHRLLGCGDDRGSGTVLLLALVAVVLVVAALLGLLGSAQLGRGRAQTAADLGALAGASQVLAGQPGDPCPVAAEVVRRNGARLSSCTHEGAGVVTVRVVVRGAAGSATASARAGPASARR</sequence>
<keyword evidence="1" id="KW-1133">Transmembrane helix</keyword>
<evidence type="ECO:0000313" key="3">
    <source>
        <dbReference type="EMBL" id="GEL96824.1"/>
    </source>
</evidence>
<dbReference type="InterPro" id="IPR028087">
    <property type="entry name" value="Tad_N"/>
</dbReference>
<dbReference type="Proteomes" id="UP000321049">
    <property type="component" value="Unassembled WGS sequence"/>
</dbReference>
<gene>
    <name evidence="3" type="ORF">CTE05_03710</name>
</gene>
<organism evidence="3 4">
    <name type="scientific">Cellulomonas terrae</name>
    <dbReference type="NCBI Taxonomy" id="311234"/>
    <lineage>
        <taxon>Bacteria</taxon>
        <taxon>Bacillati</taxon>
        <taxon>Actinomycetota</taxon>
        <taxon>Actinomycetes</taxon>
        <taxon>Micrococcales</taxon>
        <taxon>Cellulomonadaceae</taxon>
        <taxon>Cellulomonas</taxon>
    </lineage>
</organism>
<dbReference type="NCBIfam" id="TIGR03816">
    <property type="entry name" value="tadE_like_DECH"/>
    <property type="match status" value="1"/>
</dbReference>
<dbReference type="RefSeq" id="WP_146844393.1">
    <property type="nucleotide sequence ID" value="NZ_BJWH01000001.1"/>
</dbReference>
<protein>
    <recommendedName>
        <fullName evidence="2">Putative Flp pilus-assembly TadG-like N-terminal domain-containing protein</fullName>
    </recommendedName>
</protein>